<feature type="domain" description="Metallo-beta-lactamase" evidence="6">
    <location>
        <begin position="142"/>
        <end position="364"/>
    </location>
</feature>
<dbReference type="EMBL" id="LR134318">
    <property type="protein sequence ID" value="VEF11509.1"/>
    <property type="molecule type" value="Genomic_DNA"/>
</dbReference>
<gene>
    <name evidence="7" type="ORF">NCTC9428_03130</name>
</gene>
<dbReference type="Gene3D" id="3.60.15.30">
    <property type="entry name" value="Metallo-beta-lactamase domain"/>
    <property type="match status" value="1"/>
</dbReference>
<keyword evidence="3" id="KW-0862">Zinc</keyword>
<evidence type="ECO:0000256" key="3">
    <source>
        <dbReference type="ARBA" id="ARBA00022833"/>
    </source>
</evidence>
<feature type="signal peptide" evidence="5">
    <location>
        <begin position="1"/>
        <end position="22"/>
    </location>
</feature>
<dbReference type="Pfam" id="PF00753">
    <property type="entry name" value="Lactamase_B"/>
    <property type="match status" value="1"/>
</dbReference>
<dbReference type="PANTHER" id="PTHR43223:SF1">
    <property type="entry name" value="ALKYL_ARYL-SULFATASE BDS1"/>
    <property type="match status" value="1"/>
</dbReference>
<dbReference type="GO" id="GO:0018741">
    <property type="term" value="F:linear primary-alkylsulfatase activity"/>
    <property type="evidence" value="ECO:0007669"/>
    <property type="project" value="InterPro"/>
</dbReference>
<dbReference type="InterPro" id="IPR052195">
    <property type="entry name" value="Bact_Alkyl/Aryl-Sulfatase"/>
</dbReference>
<evidence type="ECO:0000259" key="6">
    <source>
        <dbReference type="SMART" id="SM00849"/>
    </source>
</evidence>
<keyword evidence="5" id="KW-0732">Signal</keyword>
<dbReference type="InterPro" id="IPR044097">
    <property type="entry name" value="Bds1/SdsA1_MBL-fold"/>
</dbReference>
<evidence type="ECO:0000256" key="1">
    <source>
        <dbReference type="ARBA" id="ARBA00022723"/>
    </source>
</evidence>
<dbReference type="SUPFAM" id="SSF56281">
    <property type="entry name" value="Metallo-hydrolase/oxidoreductase"/>
    <property type="match status" value="1"/>
</dbReference>
<organism evidence="7 8">
    <name type="scientific">Pseudomonas fluorescens</name>
    <dbReference type="NCBI Taxonomy" id="294"/>
    <lineage>
        <taxon>Bacteria</taxon>
        <taxon>Pseudomonadati</taxon>
        <taxon>Pseudomonadota</taxon>
        <taxon>Gammaproteobacteria</taxon>
        <taxon>Pseudomonadales</taxon>
        <taxon>Pseudomonadaceae</taxon>
        <taxon>Pseudomonas</taxon>
    </lineage>
</organism>
<reference evidence="7 8" key="1">
    <citation type="submission" date="2018-12" db="EMBL/GenBank/DDBJ databases">
        <authorList>
            <consortium name="Pathogen Informatics"/>
        </authorList>
    </citation>
    <scope>NUCLEOTIDE SEQUENCE [LARGE SCALE GENOMIC DNA]</scope>
    <source>
        <strain evidence="7 8">NCTC9428</strain>
    </source>
</reference>
<evidence type="ECO:0000313" key="8">
    <source>
        <dbReference type="Proteomes" id="UP000281909"/>
    </source>
</evidence>
<protein>
    <submittedName>
        <fullName evidence="7">Metallo-beta-lactamase family protein</fullName>
    </submittedName>
</protein>
<dbReference type="AlphaFoldDB" id="A0A448DXD6"/>
<evidence type="ECO:0000256" key="5">
    <source>
        <dbReference type="SAM" id="SignalP"/>
    </source>
</evidence>
<dbReference type="InterPro" id="IPR036866">
    <property type="entry name" value="RibonucZ/Hydroxyglut_hydro"/>
</dbReference>
<evidence type="ECO:0000256" key="2">
    <source>
        <dbReference type="ARBA" id="ARBA00022801"/>
    </source>
</evidence>
<dbReference type="FunFam" id="3.60.15.30:FF:000001">
    <property type="entry name" value="Alkyl/aryl-sulfatase BDS1"/>
    <property type="match status" value="1"/>
</dbReference>
<accession>A0A448DXD6</accession>
<dbReference type="CDD" id="cd07710">
    <property type="entry name" value="arylsulfatase_Sdsa1-like_MBL-fold"/>
    <property type="match status" value="1"/>
</dbReference>
<dbReference type="GO" id="GO:0018909">
    <property type="term" value="P:dodecyl sulfate metabolic process"/>
    <property type="evidence" value="ECO:0007669"/>
    <property type="project" value="InterPro"/>
</dbReference>
<evidence type="ECO:0000313" key="7">
    <source>
        <dbReference type="EMBL" id="VEF11509.1"/>
    </source>
</evidence>
<keyword evidence="2" id="KW-0378">Hydrolase</keyword>
<dbReference type="SMART" id="SM00849">
    <property type="entry name" value="Lactamase_B"/>
    <property type="match status" value="1"/>
</dbReference>
<proteinExistence type="inferred from homology"/>
<name>A0A448DXD6_PSEFL</name>
<sequence>MNNKILHLALVFSLGTSPVAFGGDASVSSAASGKGGHFDDKGKAPSLHTIELQKALRTSLPFADERDFAEAKKGFIAAPTFQKIMGDAGNVAWNMGSYDFLLEGRDFDSINPSLQRQAVLNMAYGLYEVVPDKIYQIRGFDMANITFIKGDTGWIVFDTLTSKETAKSALAFINEKLGKRPVVAVVISHSHADHFGGIRGIVDEADVRSGKVALIAPAGFMEHAVAENVYAGNAMNRRTFFQYGVLLPHSPYGHVDMAIGKNVAIGNIGLIEPNRYIEKDFETVTLDGVEMEFQNTPGTEAPSEMNTWFPQFKAFWAAENITGTIHNIYTLRGALVRDPLVWSKNINNALYRYGQTADVMLASHNWPRWGNARIQEVMRAQRDAYANLNNAVLHAANQGVTINEIHNVYKCLPA</sequence>
<dbReference type="Proteomes" id="UP000281909">
    <property type="component" value="Chromosome"/>
</dbReference>
<keyword evidence="1" id="KW-0479">Metal-binding</keyword>
<feature type="chain" id="PRO_5019368977" evidence="5">
    <location>
        <begin position="23"/>
        <end position="414"/>
    </location>
</feature>
<comment type="similarity">
    <text evidence="4">Belongs to the metallo-beta-lactamase superfamily. Type III sulfatase family.</text>
</comment>
<dbReference type="GO" id="GO:0030288">
    <property type="term" value="C:outer membrane-bounded periplasmic space"/>
    <property type="evidence" value="ECO:0007669"/>
    <property type="project" value="TreeGrafter"/>
</dbReference>
<dbReference type="GO" id="GO:0046872">
    <property type="term" value="F:metal ion binding"/>
    <property type="evidence" value="ECO:0007669"/>
    <property type="project" value="UniProtKB-KW"/>
</dbReference>
<dbReference type="PANTHER" id="PTHR43223">
    <property type="entry name" value="ALKYL/ARYL-SULFATASE"/>
    <property type="match status" value="1"/>
</dbReference>
<evidence type="ECO:0000256" key="4">
    <source>
        <dbReference type="ARBA" id="ARBA00033751"/>
    </source>
</evidence>
<dbReference type="InterPro" id="IPR001279">
    <property type="entry name" value="Metallo-B-lactamas"/>
</dbReference>